<accession>A0A2Z7B438</accession>
<sequence length="203" mass="22987">MIPLEANLHDKQADVQRACQHRLLKLFQRLLQWKLSNRISDDESLSLEEILLTLRANALPLLVTSIEPLTKIRELFLRKLLVERQKKYVHGTSFTNIDIMVLDVLAEDHKIVVLAYLRLRRQHQLVWTLPGPLNLFSGSDADTVEFSVFSSLRTVENKCIDLVFHPSIKFTAMGKVATVEDTGKVAAVEDIGKVTAAKNVDGF</sequence>
<dbReference type="AlphaFoldDB" id="A0A2Z7B438"/>
<protein>
    <submittedName>
        <fullName evidence="1">Uncharacterized protein</fullName>
    </submittedName>
</protein>
<gene>
    <name evidence="1" type="ORF">F511_21189</name>
</gene>
<keyword evidence="2" id="KW-1185">Reference proteome</keyword>
<proteinExistence type="predicted"/>
<name>A0A2Z7B438_9LAMI</name>
<dbReference type="EMBL" id="KV010152">
    <property type="protein sequence ID" value="KZV28307.1"/>
    <property type="molecule type" value="Genomic_DNA"/>
</dbReference>
<dbReference type="Proteomes" id="UP000250235">
    <property type="component" value="Unassembled WGS sequence"/>
</dbReference>
<evidence type="ECO:0000313" key="1">
    <source>
        <dbReference type="EMBL" id="KZV28307.1"/>
    </source>
</evidence>
<evidence type="ECO:0000313" key="2">
    <source>
        <dbReference type="Proteomes" id="UP000250235"/>
    </source>
</evidence>
<reference evidence="1 2" key="1">
    <citation type="journal article" date="2015" name="Proc. Natl. Acad. Sci. U.S.A.">
        <title>The resurrection genome of Boea hygrometrica: A blueprint for survival of dehydration.</title>
        <authorList>
            <person name="Xiao L."/>
            <person name="Yang G."/>
            <person name="Zhang L."/>
            <person name="Yang X."/>
            <person name="Zhao S."/>
            <person name="Ji Z."/>
            <person name="Zhou Q."/>
            <person name="Hu M."/>
            <person name="Wang Y."/>
            <person name="Chen M."/>
            <person name="Xu Y."/>
            <person name="Jin H."/>
            <person name="Xiao X."/>
            <person name="Hu G."/>
            <person name="Bao F."/>
            <person name="Hu Y."/>
            <person name="Wan P."/>
            <person name="Li L."/>
            <person name="Deng X."/>
            <person name="Kuang T."/>
            <person name="Xiang C."/>
            <person name="Zhu J.K."/>
            <person name="Oliver M.J."/>
            <person name="He Y."/>
        </authorList>
    </citation>
    <scope>NUCLEOTIDE SEQUENCE [LARGE SCALE GENOMIC DNA]</scope>
    <source>
        <strain evidence="2">cv. XS01</strain>
    </source>
</reference>
<organism evidence="1 2">
    <name type="scientific">Dorcoceras hygrometricum</name>
    <dbReference type="NCBI Taxonomy" id="472368"/>
    <lineage>
        <taxon>Eukaryota</taxon>
        <taxon>Viridiplantae</taxon>
        <taxon>Streptophyta</taxon>
        <taxon>Embryophyta</taxon>
        <taxon>Tracheophyta</taxon>
        <taxon>Spermatophyta</taxon>
        <taxon>Magnoliopsida</taxon>
        <taxon>eudicotyledons</taxon>
        <taxon>Gunneridae</taxon>
        <taxon>Pentapetalae</taxon>
        <taxon>asterids</taxon>
        <taxon>lamiids</taxon>
        <taxon>Lamiales</taxon>
        <taxon>Gesneriaceae</taxon>
        <taxon>Didymocarpoideae</taxon>
        <taxon>Trichosporeae</taxon>
        <taxon>Loxocarpinae</taxon>
        <taxon>Dorcoceras</taxon>
    </lineage>
</organism>